<dbReference type="PROSITE" id="PS50175">
    <property type="entry name" value="ASP_PROT_RETROV"/>
    <property type="match status" value="1"/>
</dbReference>
<dbReference type="Proteomes" id="UP000792457">
    <property type="component" value="Unassembled WGS sequence"/>
</dbReference>
<feature type="region of interest" description="Disordered" evidence="2">
    <location>
        <begin position="394"/>
        <end position="415"/>
    </location>
</feature>
<keyword evidence="1" id="KW-0378">Hydrolase</keyword>
<gene>
    <name evidence="4" type="ORF">J437_LFUL001261</name>
</gene>
<comment type="caution">
    <text evidence="4">The sequence shown here is derived from an EMBL/GenBank/DDBJ whole genome shotgun (WGS) entry which is preliminary data.</text>
</comment>
<evidence type="ECO:0000256" key="1">
    <source>
        <dbReference type="ARBA" id="ARBA00022801"/>
    </source>
</evidence>
<dbReference type="InterPro" id="IPR021109">
    <property type="entry name" value="Peptidase_aspartic_dom_sf"/>
</dbReference>
<dbReference type="GO" id="GO:0006508">
    <property type="term" value="P:proteolysis"/>
    <property type="evidence" value="ECO:0007669"/>
    <property type="project" value="InterPro"/>
</dbReference>
<evidence type="ECO:0000256" key="2">
    <source>
        <dbReference type="SAM" id="MobiDB-lite"/>
    </source>
</evidence>
<dbReference type="GO" id="GO:0004190">
    <property type="term" value="F:aspartic-type endopeptidase activity"/>
    <property type="evidence" value="ECO:0007669"/>
    <property type="project" value="InterPro"/>
</dbReference>
<protein>
    <recommendedName>
        <fullName evidence="3">Peptidase A2 domain-containing protein</fullName>
    </recommendedName>
</protein>
<dbReference type="InterPro" id="IPR001995">
    <property type="entry name" value="Peptidase_A2_cat"/>
</dbReference>
<sequence length="415" mass="46272">MIDHRLLSQFLAGLREDIGRFVLVRNPQAILEAEEFALLEEANARNYANKSRAPSDRVRKKQFGCKFGKRLDPDHTVGKELILAVTPEAGLMVEGRILSTTYRFLVDTGATVTIVHQRGFPFEHLRIRPYGNPIRSASGHSLSVIGQTVAPLVINRYNYPHDALIANLGNTTYDGILGLDFMKKYGCKLRLDNSVITMGNNQSVALEASNWAGSSVESGMGVSTPLSHLKGENHDMKAWEGEEETGDDNGEPEDWTHGSQVNTFTVIATFEIATSSKCSKLSDVTEEDIFGIEDSDCDDDLEDIYINTDVSDSDSDKEISVADDDAAMSIPGHPYEWTVEEVEPRSKFPIICNSGIKVEIVDCENVLEFFVIFVDNELCKMIANQRNNYTKQFINSNPNLKPQSRARHWVETNSN</sequence>
<dbReference type="CDD" id="cd00303">
    <property type="entry name" value="retropepsin_like"/>
    <property type="match status" value="1"/>
</dbReference>
<dbReference type="EMBL" id="KZ308126">
    <property type="protein sequence ID" value="KAG8222170.1"/>
    <property type="molecule type" value="Genomic_DNA"/>
</dbReference>
<dbReference type="Pfam" id="PF13975">
    <property type="entry name" value="gag-asp_proteas"/>
    <property type="match status" value="1"/>
</dbReference>
<dbReference type="Gene3D" id="2.40.70.10">
    <property type="entry name" value="Acid Proteases"/>
    <property type="match status" value="1"/>
</dbReference>
<proteinExistence type="predicted"/>
<reference evidence="4" key="2">
    <citation type="submission" date="2017-10" db="EMBL/GenBank/DDBJ databases">
        <title>Ladona fulva Genome sequencing and assembly.</title>
        <authorList>
            <person name="Murali S."/>
            <person name="Richards S."/>
            <person name="Bandaranaike D."/>
            <person name="Bellair M."/>
            <person name="Blankenburg K."/>
            <person name="Chao H."/>
            <person name="Dinh H."/>
            <person name="Doddapaneni H."/>
            <person name="Dugan-Rocha S."/>
            <person name="Elkadiri S."/>
            <person name="Gnanaolivu R."/>
            <person name="Hernandez B."/>
            <person name="Skinner E."/>
            <person name="Javaid M."/>
            <person name="Lee S."/>
            <person name="Li M."/>
            <person name="Ming W."/>
            <person name="Munidasa M."/>
            <person name="Muniz J."/>
            <person name="Nguyen L."/>
            <person name="Hughes D."/>
            <person name="Osuji N."/>
            <person name="Pu L.-L."/>
            <person name="Puazo M."/>
            <person name="Qu C."/>
            <person name="Quiroz J."/>
            <person name="Raj R."/>
            <person name="Weissenberger G."/>
            <person name="Xin Y."/>
            <person name="Zou X."/>
            <person name="Han Y."/>
            <person name="Worley K."/>
            <person name="Muzny D."/>
            <person name="Gibbs R."/>
        </authorList>
    </citation>
    <scope>NUCLEOTIDE SEQUENCE</scope>
    <source>
        <strain evidence="4">Sampled in the wild</strain>
    </source>
</reference>
<evidence type="ECO:0000313" key="5">
    <source>
        <dbReference type="Proteomes" id="UP000792457"/>
    </source>
</evidence>
<dbReference type="InterPro" id="IPR001969">
    <property type="entry name" value="Aspartic_peptidase_AS"/>
</dbReference>
<dbReference type="PROSITE" id="PS00141">
    <property type="entry name" value="ASP_PROTEASE"/>
    <property type="match status" value="1"/>
</dbReference>
<reference evidence="4" key="1">
    <citation type="submission" date="2013-04" db="EMBL/GenBank/DDBJ databases">
        <authorList>
            <person name="Qu J."/>
            <person name="Murali S.C."/>
            <person name="Bandaranaike D."/>
            <person name="Bellair M."/>
            <person name="Blankenburg K."/>
            <person name="Chao H."/>
            <person name="Dinh H."/>
            <person name="Doddapaneni H."/>
            <person name="Downs B."/>
            <person name="Dugan-Rocha S."/>
            <person name="Elkadiri S."/>
            <person name="Gnanaolivu R.D."/>
            <person name="Hernandez B."/>
            <person name="Javaid M."/>
            <person name="Jayaseelan J.C."/>
            <person name="Lee S."/>
            <person name="Li M."/>
            <person name="Ming W."/>
            <person name="Munidasa M."/>
            <person name="Muniz J."/>
            <person name="Nguyen L."/>
            <person name="Ongeri F."/>
            <person name="Osuji N."/>
            <person name="Pu L.-L."/>
            <person name="Puazo M."/>
            <person name="Qu C."/>
            <person name="Quiroz J."/>
            <person name="Raj R."/>
            <person name="Weissenberger G."/>
            <person name="Xin Y."/>
            <person name="Zou X."/>
            <person name="Han Y."/>
            <person name="Richards S."/>
            <person name="Worley K."/>
            <person name="Muzny D."/>
            <person name="Gibbs R."/>
        </authorList>
    </citation>
    <scope>NUCLEOTIDE SEQUENCE</scope>
    <source>
        <strain evidence="4">Sampled in the wild</strain>
    </source>
</reference>
<accession>A0A8K0NRM9</accession>
<organism evidence="4 5">
    <name type="scientific">Ladona fulva</name>
    <name type="common">Scarce chaser dragonfly</name>
    <name type="synonym">Libellula fulva</name>
    <dbReference type="NCBI Taxonomy" id="123851"/>
    <lineage>
        <taxon>Eukaryota</taxon>
        <taxon>Metazoa</taxon>
        <taxon>Ecdysozoa</taxon>
        <taxon>Arthropoda</taxon>
        <taxon>Hexapoda</taxon>
        <taxon>Insecta</taxon>
        <taxon>Pterygota</taxon>
        <taxon>Palaeoptera</taxon>
        <taxon>Odonata</taxon>
        <taxon>Epiprocta</taxon>
        <taxon>Anisoptera</taxon>
        <taxon>Libelluloidea</taxon>
        <taxon>Libellulidae</taxon>
        <taxon>Ladona</taxon>
    </lineage>
</organism>
<feature type="domain" description="Peptidase A2" evidence="3">
    <location>
        <begin position="102"/>
        <end position="181"/>
    </location>
</feature>
<evidence type="ECO:0000259" key="3">
    <source>
        <dbReference type="PROSITE" id="PS50175"/>
    </source>
</evidence>
<name>A0A8K0NRM9_LADFU</name>
<dbReference type="AlphaFoldDB" id="A0A8K0NRM9"/>
<dbReference type="OrthoDB" id="425619at2759"/>
<evidence type="ECO:0000313" key="4">
    <source>
        <dbReference type="EMBL" id="KAG8222170.1"/>
    </source>
</evidence>
<dbReference type="SUPFAM" id="SSF50630">
    <property type="entry name" value="Acid proteases"/>
    <property type="match status" value="1"/>
</dbReference>
<keyword evidence="5" id="KW-1185">Reference proteome</keyword>